<evidence type="ECO:0000256" key="7">
    <source>
        <dbReference type="HAMAP-Rule" id="MF_00178"/>
    </source>
</evidence>
<dbReference type="NCBIfam" id="TIGR00114">
    <property type="entry name" value="lumazine-synth"/>
    <property type="match status" value="1"/>
</dbReference>
<evidence type="ECO:0000256" key="5">
    <source>
        <dbReference type="ARBA" id="ARBA00022679"/>
    </source>
</evidence>
<feature type="binding site" evidence="7">
    <location>
        <position position="31"/>
    </location>
    <ligand>
        <name>5-amino-6-(D-ribitylamino)uracil</name>
        <dbReference type="ChEBI" id="CHEBI:15934"/>
    </ligand>
</feature>
<evidence type="ECO:0000256" key="1">
    <source>
        <dbReference type="ARBA" id="ARBA00004917"/>
    </source>
</evidence>
<dbReference type="InterPro" id="IPR036467">
    <property type="entry name" value="LS/RS_sf"/>
</dbReference>
<dbReference type="GO" id="GO:0009231">
    <property type="term" value="P:riboflavin biosynthetic process"/>
    <property type="evidence" value="ECO:0007669"/>
    <property type="project" value="UniProtKB-UniRule"/>
</dbReference>
<organism evidence="8 9">
    <name type="scientific">Comamonas terrigena</name>
    <dbReference type="NCBI Taxonomy" id="32013"/>
    <lineage>
        <taxon>Bacteria</taxon>
        <taxon>Pseudomonadati</taxon>
        <taxon>Pseudomonadota</taxon>
        <taxon>Betaproteobacteria</taxon>
        <taxon>Burkholderiales</taxon>
        <taxon>Comamonadaceae</taxon>
        <taxon>Comamonas</taxon>
    </lineage>
</organism>
<comment type="caution">
    <text evidence="7">Lacks conserved residue(s) required for the propagation of feature annotation.</text>
</comment>
<dbReference type="AlphaFoldDB" id="A0A2A7UT51"/>
<feature type="binding site" evidence="7">
    <location>
        <position position="122"/>
    </location>
    <ligand>
        <name>5-amino-6-(D-ribitylamino)uracil</name>
        <dbReference type="ChEBI" id="CHEBI:15934"/>
    </ligand>
</feature>
<dbReference type="PANTHER" id="PTHR21058:SF0">
    <property type="entry name" value="6,7-DIMETHYL-8-RIBITYLLUMAZINE SYNTHASE"/>
    <property type="match status" value="1"/>
</dbReference>
<evidence type="ECO:0000256" key="4">
    <source>
        <dbReference type="ARBA" id="ARBA00022619"/>
    </source>
</evidence>
<dbReference type="GO" id="GO:0005829">
    <property type="term" value="C:cytosol"/>
    <property type="evidence" value="ECO:0007669"/>
    <property type="project" value="TreeGrafter"/>
</dbReference>
<dbReference type="STRING" id="1219032.GCA_001515545_03131"/>
<comment type="catalytic activity">
    <reaction evidence="6 7">
        <text>(2S)-2-hydroxy-3-oxobutyl phosphate + 5-amino-6-(D-ribitylamino)uracil = 6,7-dimethyl-8-(1-D-ribityl)lumazine + phosphate + 2 H2O + H(+)</text>
        <dbReference type="Rhea" id="RHEA:26152"/>
        <dbReference type="ChEBI" id="CHEBI:15377"/>
        <dbReference type="ChEBI" id="CHEBI:15378"/>
        <dbReference type="ChEBI" id="CHEBI:15934"/>
        <dbReference type="ChEBI" id="CHEBI:43474"/>
        <dbReference type="ChEBI" id="CHEBI:58201"/>
        <dbReference type="ChEBI" id="CHEBI:58830"/>
        <dbReference type="EC" id="2.5.1.78"/>
    </reaction>
</comment>
<dbReference type="Gene3D" id="3.40.50.960">
    <property type="entry name" value="Lumazine/riboflavin synthase"/>
    <property type="match status" value="1"/>
</dbReference>
<feature type="binding site" evidence="7">
    <location>
        <begin position="89"/>
        <end position="91"/>
    </location>
    <ligand>
        <name>5-amino-6-(D-ribitylamino)uracil</name>
        <dbReference type="ChEBI" id="CHEBI:15934"/>
    </ligand>
</feature>
<reference evidence="9" key="1">
    <citation type="submission" date="2017-09" db="EMBL/GenBank/DDBJ databases">
        <title>FDA dAtabase for Regulatory Grade micrObial Sequences (FDA-ARGOS): Supporting development and validation of Infectious Disease Dx tests.</title>
        <authorList>
            <person name="Minogue T."/>
            <person name="Wolcott M."/>
            <person name="Wasieloski L."/>
            <person name="Aguilar W."/>
            <person name="Moore D."/>
            <person name="Tallon L."/>
            <person name="Sadzewicz L."/>
            <person name="Ott S."/>
            <person name="Zhao X."/>
            <person name="Nagaraj S."/>
            <person name="Vavikolanu K."/>
            <person name="Aluvathingal J."/>
            <person name="Nadendla S."/>
            <person name="Sichtig H."/>
        </authorList>
    </citation>
    <scope>NUCLEOTIDE SEQUENCE [LARGE SCALE GENOMIC DNA]</scope>
    <source>
        <strain evidence="9">FDAARGOS_394</strain>
    </source>
</reference>
<dbReference type="NCBIfam" id="NF009084">
    <property type="entry name" value="PRK12419.1"/>
    <property type="match status" value="1"/>
</dbReference>
<comment type="function">
    <text evidence="7">Catalyzes the formation of 6,7-dimethyl-8-ribityllumazine by condensation of 5-amino-6-(D-ribitylamino)uracil with 3,4-dihydroxy-2-butanone 4-phosphate. This is the penultimate step in the biosynthesis of riboflavin.</text>
</comment>
<feature type="active site" description="Proton donor" evidence="7">
    <location>
        <position position="97"/>
    </location>
</feature>
<evidence type="ECO:0000313" key="9">
    <source>
        <dbReference type="Proteomes" id="UP000220246"/>
    </source>
</evidence>
<comment type="pathway">
    <text evidence="1 7">Cofactor biosynthesis; riboflavin biosynthesis; riboflavin from 2-hydroxy-3-oxobutyl phosphate and 5-amino-6-(D-ribitylamino)uracil: step 1/2.</text>
</comment>
<dbReference type="RefSeq" id="WP_066539733.1">
    <property type="nucleotide sequence ID" value="NZ_DALZSI010000019.1"/>
</dbReference>
<dbReference type="InterPro" id="IPR034964">
    <property type="entry name" value="LS"/>
</dbReference>
<comment type="caution">
    <text evidence="8">The sequence shown here is derived from an EMBL/GenBank/DDBJ whole genome shotgun (WGS) entry which is preliminary data.</text>
</comment>
<feature type="binding site" evidence="7">
    <location>
        <begin position="65"/>
        <end position="67"/>
    </location>
    <ligand>
        <name>5-amino-6-(D-ribitylamino)uracil</name>
        <dbReference type="ChEBI" id="CHEBI:15934"/>
    </ligand>
</feature>
<dbReference type="HAMAP" id="MF_00178">
    <property type="entry name" value="Lumazine_synth"/>
    <property type="match status" value="1"/>
</dbReference>
<dbReference type="PANTHER" id="PTHR21058">
    <property type="entry name" value="6,7-DIMETHYL-8-RIBITYLLUMAZINE SYNTHASE DMRL SYNTHASE LUMAZINE SYNTHASE"/>
    <property type="match status" value="1"/>
</dbReference>
<name>A0A2A7UT51_COMTR</name>
<dbReference type="GO" id="GO:0009349">
    <property type="term" value="C:riboflavin synthase complex"/>
    <property type="evidence" value="ECO:0007669"/>
    <property type="project" value="UniProtKB-UniRule"/>
</dbReference>
<gene>
    <name evidence="7 8" type="primary">ribH</name>
    <name evidence="8" type="ORF">CRM82_07360</name>
</gene>
<dbReference type="EC" id="2.5.1.78" evidence="3 7"/>
<dbReference type="Pfam" id="PF00885">
    <property type="entry name" value="DMRL_synthase"/>
    <property type="match status" value="1"/>
</dbReference>
<keyword evidence="5 7" id="KW-0808">Transferase</keyword>
<evidence type="ECO:0000256" key="3">
    <source>
        <dbReference type="ARBA" id="ARBA00012664"/>
    </source>
</evidence>
<evidence type="ECO:0000256" key="2">
    <source>
        <dbReference type="ARBA" id="ARBA00007424"/>
    </source>
</evidence>
<dbReference type="OrthoDB" id="9797659at2"/>
<proteinExistence type="inferred from homology"/>
<dbReference type="GeneID" id="80800410"/>
<sequence length="175" mass="18456">MNQTTIANVSSSQATRAALQQARIAIVSANWHSDVVHQARDAAVRRLTALGAAPARLHQVEVPGAFEIPLMAQKLAASGQFDAVIGCAVIVNGGIYHHEFVSAAVVDGLMRVQLDTGVPVFSVALTPHNFQPTEDLLGFFRCHFVHKGEEAADACAQTLAAHADIDALLTQAVAA</sequence>
<evidence type="ECO:0000313" key="8">
    <source>
        <dbReference type="EMBL" id="PEH88443.1"/>
    </source>
</evidence>
<keyword evidence="4 7" id="KW-0686">Riboflavin biosynthesis</keyword>
<dbReference type="UniPathway" id="UPA00275">
    <property type="reaction ID" value="UER00404"/>
</dbReference>
<accession>A0A2A7UT51</accession>
<dbReference type="Proteomes" id="UP000220246">
    <property type="component" value="Unassembled WGS sequence"/>
</dbReference>
<dbReference type="EMBL" id="PDEA01000001">
    <property type="protein sequence ID" value="PEH88443.1"/>
    <property type="molecule type" value="Genomic_DNA"/>
</dbReference>
<dbReference type="InterPro" id="IPR002180">
    <property type="entry name" value="LS/RS"/>
</dbReference>
<dbReference type="SUPFAM" id="SSF52121">
    <property type="entry name" value="Lumazine synthase"/>
    <property type="match status" value="1"/>
</dbReference>
<dbReference type="GO" id="GO:0000906">
    <property type="term" value="F:6,7-dimethyl-8-ribityllumazine synthase activity"/>
    <property type="evidence" value="ECO:0007669"/>
    <property type="project" value="UniProtKB-UniRule"/>
</dbReference>
<evidence type="ECO:0000256" key="6">
    <source>
        <dbReference type="ARBA" id="ARBA00048785"/>
    </source>
</evidence>
<keyword evidence="9" id="KW-1185">Reference proteome</keyword>
<protein>
    <recommendedName>
        <fullName evidence="3 7">6,7-dimethyl-8-ribityllumazine synthase</fullName>
        <shortName evidence="7">DMRL synthase</shortName>
        <shortName evidence="7">LS</shortName>
        <shortName evidence="7">Lumazine synthase</shortName>
        <ecNumber evidence="3 7">2.5.1.78</ecNumber>
    </recommendedName>
</protein>
<comment type="similarity">
    <text evidence="2 7">Belongs to the DMRL synthase family.</text>
</comment>